<dbReference type="RefSeq" id="WP_219156266.1">
    <property type="nucleotide sequence ID" value="NZ_JAHWGL010000002.1"/>
</dbReference>
<dbReference type="EMBL" id="JAHWGL010000002">
    <property type="protein sequence ID" value="MBW3127161.1"/>
    <property type="molecule type" value="Genomic_DNA"/>
</dbReference>
<evidence type="ECO:0000313" key="3">
    <source>
        <dbReference type="Proteomes" id="UP000826188"/>
    </source>
</evidence>
<evidence type="ECO:0000313" key="2">
    <source>
        <dbReference type="EMBL" id="MBW3127161.1"/>
    </source>
</evidence>
<evidence type="ECO:0000256" key="1">
    <source>
        <dbReference type="SAM" id="MobiDB-lite"/>
    </source>
</evidence>
<feature type="compositionally biased region" description="Basic and acidic residues" evidence="1">
    <location>
        <begin position="42"/>
        <end position="51"/>
    </location>
</feature>
<name>A0ABS6WU99_9BACT</name>
<protein>
    <submittedName>
        <fullName evidence="2">Uncharacterized protein</fullName>
    </submittedName>
</protein>
<comment type="caution">
    <text evidence="2">The sequence shown here is derived from an EMBL/GenBank/DDBJ whole genome shotgun (WGS) entry which is preliminary data.</text>
</comment>
<proteinExistence type="predicted"/>
<gene>
    <name evidence="2" type="ORF">KYK14_01230</name>
</gene>
<sequence length="137" mass="14598">MVRLQHAGQQQDQPRQAQVRSSPAQHLHRGDGPGRKAQQHQHQGDMPEDQGRGQPPRVKQRPPPVLAGEAEQGTAVVGGGGRPQPPHQPGPGREAHPPAPAAGFPSPALGMVPDRSPERVQQTQKGGGRRHGEERTG</sequence>
<feature type="compositionally biased region" description="Low complexity" evidence="1">
    <location>
        <begin position="1"/>
        <end position="18"/>
    </location>
</feature>
<reference evidence="2 3" key="1">
    <citation type="submission" date="2021-07" db="EMBL/GenBank/DDBJ databases">
        <title>Hymenobacter profundi sp. nov., isolated from deep-sea water.</title>
        <authorList>
            <person name="Kim M.K."/>
        </authorList>
    </citation>
    <scope>NUCLEOTIDE SEQUENCE [LARGE SCALE GENOMIC DNA]</scope>
    <source>
        <strain evidence="2 3">M2</strain>
    </source>
</reference>
<organism evidence="2 3">
    <name type="scientific">Hymenobacter profundi</name>
    <dbReference type="NCBI Taxonomy" id="1982110"/>
    <lineage>
        <taxon>Bacteria</taxon>
        <taxon>Pseudomonadati</taxon>
        <taxon>Bacteroidota</taxon>
        <taxon>Cytophagia</taxon>
        <taxon>Cytophagales</taxon>
        <taxon>Hymenobacteraceae</taxon>
        <taxon>Hymenobacter</taxon>
    </lineage>
</organism>
<dbReference type="Proteomes" id="UP000826188">
    <property type="component" value="Unassembled WGS sequence"/>
</dbReference>
<feature type="region of interest" description="Disordered" evidence="1">
    <location>
        <begin position="1"/>
        <end position="137"/>
    </location>
</feature>
<keyword evidence="3" id="KW-1185">Reference proteome</keyword>
<accession>A0ABS6WU99</accession>